<dbReference type="InterPro" id="IPR008984">
    <property type="entry name" value="SMAD_FHA_dom_sf"/>
</dbReference>
<keyword evidence="1" id="KW-0812">Transmembrane</keyword>
<accession>A0A9E7DK87</accession>
<name>A0A9E7DK87_9FIRM</name>
<keyword evidence="1" id="KW-1133">Transmembrane helix</keyword>
<dbReference type="InterPro" id="IPR000253">
    <property type="entry name" value="FHA_dom"/>
</dbReference>
<dbReference type="Pfam" id="PF00498">
    <property type="entry name" value="FHA"/>
    <property type="match status" value="1"/>
</dbReference>
<dbReference type="Gene3D" id="2.60.200.20">
    <property type="match status" value="1"/>
</dbReference>
<evidence type="ECO:0000259" key="2">
    <source>
        <dbReference type="PROSITE" id="PS50006"/>
    </source>
</evidence>
<keyword evidence="4" id="KW-1185">Reference proteome</keyword>
<dbReference type="KEGG" id="fms:M1R53_02265"/>
<evidence type="ECO:0000313" key="3">
    <source>
        <dbReference type="EMBL" id="UQK59505.1"/>
    </source>
</evidence>
<feature type="transmembrane region" description="Helical" evidence="1">
    <location>
        <begin position="6"/>
        <end position="27"/>
    </location>
</feature>
<feature type="domain" description="FHA" evidence="2">
    <location>
        <begin position="64"/>
        <end position="113"/>
    </location>
</feature>
<dbReference type="Proteomes" id="UP000831151">
    <property type="component" value="Chromosome"/>
</dbReference>
<dbReference type="SMART" id="SM00240">
    <property type="entry name" value="FHA"/>
    <property type="match status" value="1"/>
</dbReference>
<evidence type="ECO:0000313" key="4">
    <source>
        <dbReference type="Proteomes" id="UP000831151"/>
    </source>
</evidence>
<dbReference type="CDD" id="cd00060">
    <property type="entry name" value="FHA"/>
    <property type="match status" value="1"/>
</dbReference>
<reference evidence="3" key="1">
    <citation type="submission" date="2022-04" db="EMBL/GenBank/DDBJ databases">
        <title>Complete genome sequences of Ezakiella coagulans and Fenollaria massiliensis.</title>
        <authorList>
            <person name="France M.T."/>
            <person name="Clifford J."/>
            <person name="Narina S."/>
            <person name="Rutt L."/>
            <person name="Ravel J."/>
        </authorList>
    </citation>
    <scope>NUCLEOTIDE SEQUENCE</scope>
    <source>
        <strain evidence="3">C0061C2</strain>
    </source>
</reference>
<dbReference type="RefSeq" id="WP_249242928.1">
    <property type="nucleotide sequence ID" value="NZ_CP096649.1"/>
</dbReference>
<proteinExistence type="predicted"/>
<organism evidence="3 4">
    <name type="scientific">Fenollaria massiliensis</name>
    <dbReference type="NCBI Taxonomy" id="938288"/>
    <lineage>
        <taxon>Bacteria</taxon>
        <taxon>Bacillati</taxon>
        <taxon>Bacillota</taxon>
        <taxon>Clostridia</taxon>
        <taxon>Eubacteriales</taxon>
        <taxon>Fenollaria</taxon>
    </lineage>
</organism>
<protein>
    <submittedName>
        <fullName evidence="3">FHA domain-containing protein</fullName>
    </submittedName>
</protein>
<sequence>MDFFSILSMILKYIFIIIIYLFVFQIAKMIFQDIKSTQASRKGAYLMLLGDEEKDKIYPIRESLSVGRDRYSDIRLDYNFVSKNHFTIEEDSGEYYLSDLGSKNGTYVNGTKIDDEVILEDGDIIELNDIKFVFVNREQ</sequence>
<dbReference type="PROSITE" id="PS50006">
    <property type="entry name" value="FHA_DOMAIN"/>
    <property type="match status" value="1"/>
</dbReference>
<dbReference type="EMBL" id="CP096649">
    <property type="protein sequence ID" value="UQK59505.1"/>
    <property type="molecule type" value="Genomic_DNA"/>
</dbReference>
<dbReference type="SUPFAM" id="SSF49879">
    <property type="entry name" value="SMAD/FHA domain"/>
    <property type="match status" value="1"/>
</dbReference>
<gene>
    <name evidence="3" type="ORF">M1R53_02265</name>
</gene>
<evidence type="ECO:0000256" key="1">
    <source>
        <dbReference type="SAM" id="Phobius"/>
    </source>
</evidence>
<dbReference type="AlphaFoldDB" id="A0A9E7DK87"/>
<keyword evidence="1" id="KW-0472">Membrane</keyword>